<evidence type="ECO:0000259" key="1">
    <source>
        <dbReference type="Pfam" id="PF14355"/>
    </source>
</evidence>
<gene>
    <name evidence="3" type="ORF">EK403_15735</name>
</gene>
<dbReference type="EMBL" id="RYFI01000015">
    <property type="protein sequence ID" value="RXF71548.1"/>
    <property type="molecule type" value="Genomic_DNA"/>
</dbReference>
<feature type="domain" description="Abortive infection protein-like C-terminal" evidence="1">
    <location>
        <begin position="116"/>
        <end position="191"/>
    </location>
</feature>
<dbReference type="OrthoDB" id="7021751at2"/>
<organism evidence="3 4">
    <name type="scientific">Hansschlegelia zhihuaiae</name>
    <dbReference type="NCBI Taxonomy" id="405005"/>
    <lineage>
        <taxon>Bacteria</taxon>
        <taxon>Pseudomonadati</taxon>
        <taxon>Pseudomonadota</taxon>
        <taxon>Alphaproteobacteria</taxon>
        <taxon>Hyphomicrobiales</taxon>
        <taxon>Methylopilaceae</taxon>
        <taxon>Hansschlegelia</taxon>
    </lineage>
</organism>
<accession>A0A4Q0MDR1</accession>
<evidence type="ECO:0000259" key="2">
    <source>
        <dbReference type="Pfam" id="PF18860"/>
    </source>
</evidence>
<dbReference type="InterPro" id="IPR041427">
    <property type="entry name" value="AbiJ-NTD3"/>
</dbReference>
<feature type="domain" description="AbiJ-NTD3" evidence="2">
    <location>
        <begin position="2"/>
        <end position="53"/>
    </location>
</feature>
<dbReference type="InterPro" id="IPR026001">
    <property type="entry name" value="Abi-like_C"/>
</dbReference>
<dbReference type="Pfam" id="PF14355">
    <property type="entry name" value="Abi_C"/>
    <property type="match status" value="1"/>
</dbReference>
<evidence type="ECO:0000313" key="3">
    <source>
        <dbReference type="EMBL" id="RXF71548.1"/>
    </source>
</evidence>
<sequence length="219" mass="24123">MVRADEAQAEIVERLNEFLQRDGYELAQTRKVSGYAVYAVRLCSATGESPADRELTAQFQKLDNAGVDRLWAKALERRTSDPEGAITIARTLLERSCKHILDEARLDYTDKDDLPRLWALAAEHLNLAPSQHTEVAFKTILGSCQNVVNTIGTLRNRLGDSHAQKGRPVRPQPRHAELVVNLAGSMAKFLMATWLDQARATRSTAPDAAAEDNADSSAG</sequence>
<comment type="caution">
    <text evidence="3">The sequence shown here is derived from an EMBL/GenBank/DDBJ whole genome shotgun (WGS) entry which is preliminary data.</text>
</comment>
<dbReference type="Proteomes" id="UP000289708">
    <property type="component" value="Unassembled WGS sequence"/>
</dbReference>
<evidence type="ECO:0000313" key="4">
    <source>
        <dbReference type="Proteomes" id="UP000289708"/>
    </source>
</evidence>
<reference evidence="3 4" key="1">
    <citation type="submission" date="2018-12" db="EMBL/GenBank/DDBJ databases">
        <title>bacterium Hansschlegelia zhihuaiae S113.</title>
        <authorList>
            <person name="He J."/>
        </authorList>
    </citation>
    <scope>NUCLEOTIDE SEQUENCE [LARGE SCALE GENOMIC DNA]</scope>
    <source>
        <strain evidence="3 4">S 113</strain>
    </source>
</reference>
<name>A0A4Q0MDR1_9HYPH</name>
<protein>
    <submittedName>
        <fullName evidence="3">Abortive phage resistance protein</fullName>
    </submittedName>
</protein>
<dbReference type="Pfam" id="PF18860">
    <property type="entry name" value="AbiJ_NTD3"/>
    <property type="match status" value="1"/>
</dbReference>
<dbReference type="AlphaFoldDB" id="A0A4Q0MDR1"/>
<proteinExistence type="predicted"/>
<keyword evidence="4" id="KW-1185">Reference proteome</keyword>